<dbReference type="OrthoDB" id="9787755at2759"/>
<proteinExistence type="predicted"/>
<dbReference type="KEGG" id="biu:109563457"/>
<dbReference type="PANTHER" id="PTHR31368">
    <property type="entry name" value="DEVELOPMENT PLURPOTENCY-ASSOCIATED PROTEIN 1/5 FAMILY MEMBER"/>
    <property type="match status" value="1"/>
</dbReference>
<organism evidence="1 2">
    <name type="scientific">Bos indicus</name>
    <name type="common">Zebu</name>
    <dbReference type="NCBI Taxonomy" id="9915"/>
    <lineage>
        <taxon>Eukaryota</taxon>
        <taxon>Metazoa</taxon>
        <taxon>Chordata</taxon>
        <taxon>Craniata</taxon>
        <taxon>Vertebrata</taxon>
        <taxon>Euteleostomi</taxon>
        <taxon>Mammalia</taxon>
        <taxon>Eutheria</taxon>
        <taxon>Laurasiatheria</taxon>
        <taxon>Artiodactyla</taxon>
        <taxon>Ruminantia</taxon>
        <taxon>Pecora</taxon>
        <taxon>Bovidae</taxon>
        <taxon>Bovinae</taxon>
        <taxon>Bos</taxon>
    </lineage>
</organism>
<dbReference type="GO" id="GO:0005737">
    <property type="term" value="C:cytoplasm"/>
    <property type="evidence" value="ECO:0007669"/>
    <property type="project" value="TreeGrafter"/>
</dbReference>
<protein>
    <submittedName>
        <fullName evidence="2">LOW QUALITY PROTEIN: putative KHDC1-like protein</fullName>
    </submittedName>
</protein>
<dbReference type="GeneID" id="109563457"/>
<keyword evidence="1" id="KW-1185">Reference proteome</keyword>
<dbReference type="CTD" id="100129128"/>
<dbReference type="GO" id="GO:0003723">
    <property type="term" value="F:RNA binding"/>
    <property type="evidence" value="ECO:0007669"/>
    <property type="project" value="TreeGrafter"/>
</dbReference>
<dbReference type="PANTHER" id="PTHR31368:SF6">
    <property type="entry name" value="KH HOMOLOGY DOMAIN-CONTAINING PROTEIN 1"/>
    <property type="match status" value="1"/>
</dbReference>
<evidence type="ECO:0000313" key="2">
    <source>
        <dbReference type="RefSeq" id="XP_019822433.2"/>
    </source>
</evidence>
<accession>A0A6P5CAC9</accession>
<dbReference type="Proteomes" id="UP001652663">
    <property type="component" value="Chromosome 9"/>
</dbReference>
<name>A0A6P5CAC9_BOSIN</name>
<gene>
    <name evidence="2" type="primary">KHDC1L</name>
</gene>
<dbReference type="RefSeq" id="XP_019822433.2">
    <property type="nucleotide sequence ID" value="XM_019966874.2"/>
</dbReference>
<evidence type="ECO:0000313" key="1">
    <source>
        <dbReference type="Proteomes" id="UP001652663"/>
    </source>
</evidence>
<sequence length="150" mass="17007">MELKSRWWTVPEHFAFPLEFYIERDQEELIYIPGPSRSSFPCPSSLFAVILTPPPPGHLDADLLRLGAHSQTFIQRERGFAATGLTRVLLVASLESRQWLFLMVWRVSSRDPKSWGRGLELLQLVRSQPLTTRDLAAAHAVPPGRGLHLP</sequence>
<reference evidence="2" key="1">
    <citation type="submission" date="2025-08" db="UniProtKB">
        <authorList>
            <consortium name="RefSeq"/>
        </authorList>
    </citation>
    <scope>IDENTIFICATION</scope>
    <source>
        <tissue evidence="2">Blood</tissue>
    </source>
</reference>